<gene>
    <name evidence="3" type="ORF">M670_02247</name>
</gene>
<dbReference type="AlphaFoldDB" id="A0A072NLV1"/>
<dbReference type="PANTHER" id="PTHR37313">
    <property type="entry name" value="UPF0749 PROTEIN RV1825"/>
    <property type="match status" value="1"/>
</dbReference>
<name>A0A072NLV1_SCHAZ</name>
<dbReference type="Pfam" id="PF05949">
    <property type="entry name" value="DUF881"/>
    <property type="match status" value="1"/>
</dbReference>
<dbReference type="EMBL" id="JJRY01000007">
    <property type="protein sequence ID" value="KEF38619.1"/>
    <property type="molecule type" value="Genomic_DNA"/>
</dbReference>
<dbReference type="PANTHER" id="PTHR37313:SF2">
    <property type="entry name" value="UPF0749 PROTEIN YLXX"/>
    <property type="match status" value="1"/>
</dbReference>
<evidence type="ECO:0000313" key="4">
    <source>
        <dbReference type="Proteomes" id="UP000027936"/>
    </source>
</evidence>
<dbReference type="PATRIC" id="fig|1348973.3.peg.2184"/>
<protein>
    <recommendedName>
        <fullName evidence="5">DUF881 domain-containing protein</fullName>
    </recommendedName>
</protein>
<dbReference type="Gene3D" id="3.30.70.1880">
    <property type="entry name" value="Protein of unknown function DUF881"/>
    <property type="match status" value="1"/>
</dbReference>
<dbReference type="OrthoDB" id="9776196at2"/>
<keyword evidence="2" id="KW-0175">Coiled coil</keyword>
<evidence type="ECO:0000256" key="1">
    <source>
        <dbReference type="ARBA" id="ARBA00009108"/>
    </source>
</evidence>
<comment type="similarity">
    <text evidence="1">Belongs to the UPF0749 family.</text>
</comment>
<dbReference type="RefSeq" id="WP_081847171.1">
    <property type="nucleotide sequence ID" value="NZ_JJRY01000007.1"/>
</dbReference>
<proteinExistence type="inferred from homology"/>
<dbReference type="InterPro" id="IPR010273">
    <property type="entry name" value="DUF881"/>
</dbReference>
<dbReference type="Proteomes" id="UP000027936">
    <property type="component" value="Unassembled WGS sequence"/>
</dbReference>
<evidence type="ECO:0008006" key="5">
    <source>
        <dbReference type="Google" id="ProtNLM"/>
    </source>
</evidence>
<reference evidence="3 4" key="1">
    <citation type="submission" date="2014-04" db="EMBL/GenBank/DDBJ databases">
        <title>Draft genome sequence of Bacillus azotoformans MEV2011, a (co-) denitrifying strain unable to grow in the presence of oxygen.</title>
        <authorList>
            <person name="Nielsen M."/>
            <person name="Schreiber L."/>
            <person name="Finster K."/>
            <person name="Schramm A."/>
        </authorList>
    </citation>
    <scope>NUCLEOTIDE SEQUENCE [LARGE SCALE GENOMIC DNA]</scope>
    <source>
        <strain evidence="3 4">MEV2011</strain>
    </source>
</reference>
<organism evidence="3 4">
    <name type="scientific">Schinkia azotoformans MEV2011</name>
    <dbReference type="NCBI Taxonomy" id="1348973"/>
    <lineage>
        <taxon>Bacteria</taxon>
        <taxon>Bacillati</taxon>
        <taxon>Bacillota</taxon>
        <taxon>Bacilli</taxon>
        <taxon>Bacillales</taxon>
        <taxon>Bacillaceae</taxon>
        <taxon>Calidifontibacillus/Schinkia group</taxon>
        <taxon>Schinkia</taxon>
    </lineage>
</organism>
<feature type="coiled-coil region" evidence="2">
    <location>
        <begin position="44"/>
        <end position="85"/>
    </location>
</feature>
<accession>A0A072NLV1</accession>
<comment type="caution">
    <text evidence="3">The sequence shown here is derived from an EMBL/GenBank/DDBJ whole genome shotgun (WGS) entry which is preliminary data.</text>
</comment>
<sequence>MKVNGKHVVLSFVAIVLGFLISFSYQFTNSHTGTVAEGKQWQREFEYREKLIRLEETTKKLQQELTEKQQSVREIEANFAQQEKSFKTLVEDIEKLRMFAGEVQVKGPGVTVTLTDASYVKLEDNANNYIVHEGHVHKVINELRTAGAKAIAINGQRLVQNSYIACIGPVISVDGNEYNAPFVISAIGDPEVLYSSLVILHGVRDQLVMDNIEVKIEKKGELIFDPYFEAKES</sequence>
<evidence type="ECO:0000256" key="2">
    <source>
        <dbReference type="SAM" id="Coils"/>
    </source>
</evidence>
<evidence type="ECO:0000313" key="3">
    <source>
        <dbReference type="EMBL" id="KEF38619.1"/>
    </source>
</evidence>